<dbReference type="InterPro" id="IPR019775">
    <property type="entry name" value="WD40_repeat_CS"/>
</dbReference>
<accession>A0ABQ3L178</accession>
<dbReference type="InterPro" id="IPR050349">
    <property type="entry name" value="WD_LIS1/nudF_dynein_reg"/>
</dbReference>
<evidence type="ECO:0000313" key="5">
    <source>
        <dbReference type="Proteomes" id="UP000659697"/>
    </source>
</evidence>
<dbReference type="SUPFAM" id="SSF50978">
    <property type="entry name" value="WD40 repeat-like"/>
    <property type="match status" value="1"/>
</dbReference>
<dbReference type="InterPro" id="IPR001680">
    <property type="entry name" value="WD40_rpt"/>
</dbReference>
<dbReference type="InterPro" id="IPR015943">
    <property type="entry name" value="WD40/YVTN_repeat-like_dom_sf"/>
</dbReference>
<dbReference type="Pfam" id="PF00400">
    <property type="entry name" value="WD40"/>
    <property type="match status" value="2"/>
</dbReference>
<dbReference type="PANTHER" id="PTHR44129">
    <property type="entry name" value="WD REPEAT-CONTAINING PROTEIN POP1"/>
    <property type="match status" value="1"/>
</dbReference>
<keyword evidence="5" id="KW-1185">Reference proteome</keyword>
<evidence type="ECO:0000256" key="3">
    <source>
        <dbReference type="PROSITE-ProRule" id="PRU00221"/>
    </source>
</evidence>
<feature type="repeat" description="WD" evidence="3">
    <location>
        <begin position="153"/>
        <end position="194"/>
    </location>
</feature>
<dbReference type="EMBL" id="BNAO01000009">
    <property type="protein sequence ID" value="GHG75217.1"/>
    <property type="molecule type" value="Genomic_DNA"/>
</dbReference>
<evidence type="ECO:0008006" key="6">
    <source>
        <dbReference type="Google" id="ProtNLM"/>
    </source>
</evidence>
<dbReference type="SMART" id="SM00320">
    <property type="entry name" value="WD40"/>
    <property type="match status" value="7"/>
</dbReference>
<sequence length="323" mass="36127">MKYPVFFLSLVLCACSKVETQPLEQWQHVANVSYAAALSSDGSYAVVSSVQDGIAFWDLQQNALLYQWRHQDDVENLVFNLALSEDNSHVLTADQHTFSLWRTSDGQNVGYWQTDQFGIRDVAVSNNGAHLLLGKSDNTVQHITLSSGRRLDFLGHTERINSVAMSPNGRYALTGSNDYSAYLWDTQTAQILYSFTHPSRVTKVALDPQGRYAFTADSQQLAQIWDIQTGARVSQLQMLARQQVFSAVRFSTDGKYLLTGAPTRNLVLWEVTTGKELQRWRVSPRVGSRPASAVVHAVAFLDAERIISESSSGLAEVWKINYE</sequence>
<dbReference type="RefSeq" id="WP_189433778.1">
    <property type="nucleotide sequence ID" value="NZ_BNAO01000009.1"/>
</dbReference>
<proteinExistence type="predicted"/>
<dbReference type="Proteomes" id="UP000659697">
    <property type="component" value="Unassembled WGS sequence"/>
</dbReference>
<gene>
    <name evidence="4" type="ORF">GCM10010919_29190</name>
</gene>
<dbReference type="PROSITE" id="PS50294">
    <property type="entry name" value="WD_REPEATS_REGION"/>
    <property type="match status" value="1"/>
</dbReference>
<evidence type="ECO:0000256" key="1">
    <source>
        <dbReference type="ARBA" id="ARBA00022574"/>
    </source>
</evidence>
<keyword evidence="2" id="KW-0677">Repeat</keyword>
<organism evidence="4 5">
    <name type="scientific">Alishewanella longhuensis</name>
    <dbReference type="NCBI Taxonomy" id="1091037"/>
    <lineage>
        <taxon>Bacteria</taxon>
        <taxon>Pseudomonadati</taxon>
        <taxon>Pseudomonadota</taxon>
        <taxon>Gammaproteobacteria</taxon>
        <taxon>Alteromonadales</taxon>
        <taxon>Alteromonadaceae</taxon>
        <taxon>Alishewanella</taxon>
    </lineage>
</organism>
<dbReference type="PROSITE" id="PS50082">
    <property type="entry name" value="WD_REPEATS_2"/>
    <property type="match status" value="3"/>
</dbReference>
<evidence type="ECO:0000256" key="2">
    <source>
        <dbReference type="ARBA" id="ARBA00022737"/>
    </source>
</evidence>
<name>A0ABQ3L178_9ALTE</name>
<dbReference type="PROSITE" id="PS51257">
    <property type="entry name" value="PROKAR_LIPOPROTEIN"/>
    <property type="match status" value="1"/>
</dbReference>
<dbReference type="PROSITE" id="PS00678">
    <property type="entry name" value="WD_REPEATS_1"/>
    <property type="match status" value="1"/>
</dbReference>
<feature type="repeat" description="WD" evidence="3">
    <location>
        <begin position="194"/>
        <end position="235"/>
    </location>
</feature>
<dbReference type="Gene3D" id="2.130.10.10">
    <property type="entry name" value="YVTN repeat-like/Quinoprotein amine dehydrogenase"/>
    <property type="match status" value="2"/>
</dbReference>
<comment type="caution">
    <text evidence="4">The sequence shown here is derived from an EMBL/GenBank/DDBJ whole genome shotgun (WGS) entry which is preliminary data.</text>
</comment>
<feature type="repeat" description="WD" evidence="3">
    <location>
        <begin position="238"/>
        <end position="279"/>
    </location>
</feature>
<evidence type="ECO:0000313" key="4">
    <source>
        <dbReference type="EMBL" id="GHG75217.1"/>
    </source>
</evidence>
<reference evidence="5" key="1">
    <citation type="journal article" date="2019" name="Int. J. Syst. Evol. Microbiol.">
        <title>The Global Catalogue of Microorganisms (GCM) 10K type strain sequencing project: providing services to taxonomists for standard genome sequencing and annotation.</title>
        <authorList>
            <consortium name="The Broad Institute Genomics Platform"/>
            <consortium name="The Broad Institute Genome Sequencing Center for Infectious Disease"/>
            <person name="Wu L."/>
            <person name="Ma J."/>
        </authorList>
    </citation>
    <scope>NUCLEOTIDE SEQUENCE [LARGE SCALE GENOMIC DNA]</scope>
    <source>
        <strain evidence="5">CGMCC 1.7003</strain>
    </source>
</reference>
<protein>
    <recommendedName>
        <fullName evidence="6">Vegetatible incompatibility protein HET-E-1</fullName>
    </recommendedName>
</protein>
<dbReference type="InterPro" id="IPR036322">
    <property type="entry name" value="WD40_repeat_dom_sf"/>
</dbReference>
<keyword evidence="1 3" id="KW-0853">WD repeat</keyword>